<organism evidence="1">
    <name type="scientific">Nothobranchius kadleci</name>
    <name type="common">African annual killifish</name>
    <dbReference type="NCBI Taxonomy" id="1051664"/>
    <lineage>
        <taxon>Eukaryota</taxon>
        <taxon>Metazoa</taxon>
        <taxon>Chordata</taxon>
        <taxon>Craniata</taxon>
        <taxon>Vertebrata</taxon>
        <taxon>Euteleostomi</taxon>
        <taxon>Actinopterygii</taxon>
        <taxon>Neopterygii</taxon>
        <taxon>Teleostei</taxon>
        <taxon>Neoteleostei</taxon>
        <taxon>Acanthomorphata</taxon>
        <taxon>Ovalentaria</taxon>
        <taxon>Atherinomorphae</taxon>
        <taxon>Cyprinodontiformes</taxon>
        <taxon>Nothobranchiidae</taxon>
        <taxon>Nothobranchius</taxon>
    </lineage>
</organism>
<accession>A0A1A8D4R5</accession>
<dbReference type="EMBL" id="HAEA01000750">
    <property type="protein sequence ID" value="SBQ29230.1"/>
    <property type="molecule type" value="Transcribed_RNA"/>
</dbReference>
<sequence>GMWCVRSSVRRQQRWSRLCENPKLVQSSGVVKCLHPPFIPEFLIGNLLQLQTPPLLTCGKLPQRWLVWRECSAQLRNMTAKPITAFSVMSQMGESMYVSDCVT</sequence>
<name>A0A1A8D4R5_NOTKA</name>
<reference evidence="1" key="1">
    <citation type="submission" date="2016-05" db="EMBL/GenBank/DDBJ databases">
        <authorList>
            <person name="Lavstsen T."/>
            <person name="Jespersen J.S."/>
        </authorList>
    </citation>
    <scope>NUCLEOTIDE SEQUENCE</scope>
    <source>
        <tissue evidence="1">Brain</tissue>
    </source>
</reference>
<evidence type="ECO:0000313" key="1">
    <source>
        <dbReference type="EMBL" id="SBQ29230.1"/>
    </source>
</evidence>
<feature type="non-terminal residue" evidence="1">
    <location>
        <position position="1"/>
    </location>
</feature>
<protein>
    <submittedName>
        <fullName evidence="1">Uncharacterized protein</fullName>
    </submittedName>
</protein>
<proteinExistence type="predicted"/>
<reference evidence="1" key="2">
    <citation type="submission" date="2016-06" db="EMBL/GenBank/DDBJ databases">
        <title>The genome of a short-lived fish provides insights into sex chromosome evolution and the genetic control of aging.</title>
        <authorList>
            <person name="Reichwald K."/>
            <person name="Felder M."/>
            <person name="Petzold A."/>
            <person name="Koch P."/>
            <person name="Groth M."/>
            <person name="Platzer M."/>
        </authorList>
    </citation>
    <scope>NUCLEOTIDE SEQUENCE</scope>
    <source>
        <tissue evidence="1">Brain</tissue>
    </source>
</reference>
<dbReference type="AlphaFoldDB" id="A0A1A8D4R5"/>
<gene>
    <name evidence="1" type="primary">Nfu_g_1_013899</name>
</gene>